<feature type="region of interest" description="Disordered" evidence="1">
    <location>
        <begin position="266"/>
        <end position="302"/>
    </location>
</feature>
<evidence type="ECO:0000313" key="2">
    <source>
        <dbReference type="EMBL" id="CAE8731703.1"/>
    </source>
</evidence>
<sequence length="302" mass="32814">MFSLAHSTDMNIAAMDVLMNALDGAVRRKEHALVWAVLVALDRVSRNEICARQLLVMGFLPLLTKAEFIYDSSGAGRLPSAVARHKAGDLTIDNEPPLFVVRSGEVPVSAVNKNETTVKDMWLHKSSSLPELSSPADNVRKGNLWLSGISAADSSRALRNRNFVPVPLDTLSSPGFGSPTNAQDLTGGWSLTSQGSRLKASKEDKLRIAAEKYPSLMWLSGQDGVDPECYTRACDRNFILLKIKGVLRHLEKVRLHMAQLLKAPPSTKFMTRSSSHSRPGSRGVSRGGPRRASATGFTPPDG</sequence>
<dbReference type="Proteomes" id="UP000626109">
    <property type="component" value="Unassembled WGS sequence"/>
</dbReference>
<reference evidence="2" key="1">
    <citation type="submission" date="2021-02" db="EMBL/GenBank/DDBJ databases">
        <authorList>
            <person name="Dougan E. K."/>
            <person name="Rhodes N."/>
            <person name="Thang M."/>
            <person name="Chan C."/>
        </authorList>
    </citation>
    <scope>NUCLEOTIDE SEQUENCE</scope>
</reference>
<gene>
    <name evidence="2" type="ORF">PGLA2088_LOCUS46117</name>
</gene>
<evidence type="ECO:0000256" key="1">
    <source>
        <dbReference type="SAM" id="MobiDB-lite"/>
    </source>
</evidence>
<protein>
    <submittedName>
        <fullName evidence="2">Uncharacterized protein</fullName>
    </submittedName>
</protein>
<proteinExistence type="predicted"/>
<accession>A0A813LK21</accession>
<evidence type="ECO:0000313" key="3">
    <source>
        <dbReference type="Proteomes" id="UP000626109"/>
    </source>
</evidence>
<dbReference type="AlphaFoldDB" id="A0A813LK21"/>
<dbReference type="EMBL" id="CAJNNW010036049">
    <property type="protein sequence ID" value="CAE8731703.1"/>
    <property type="molecule type" value="Genomic_DNA"/>
</dbReference>
<organism evidence="2 3">
    <name type="scientific">Polarella glacialis</name>
    <name type="common">Dinoflagellate</name>
    <dbReference type="NCBI Taxonomy" id="89957"/>
    <lineage>
        <taxon>Eukaryota</taxon>
        <taxon>Sar</taxon>
        <taxon>Alveolata</taxon>
        <taxon>Dinophyceae</taxon>
        <taxon>Suessiales</taxon>
        <taxon>Suessiaceae</taxon>
        <taxon>Polarella</taxon>
    </lineage>
</organism>
<feature type="compositionally biased region" description="Low complexity" evidence="1">
    <location>
        <begin position="272"/>
        <end position="284"/>
    </location>
</feature>
<name>A0A813LK21_POLGL</name>
<comment type="caution">
    <text evidence="2">The sequence shown here is derived from an EMBL/GenBank/DDBJ whole genome shotgun (WGS) entry which is preliminary data.</text>
</comment>